<dbReference type="AlphaFoldDB" id="A0A643ETG4"/>
<name>A0A643ETG4_9HYPH</name>
<protein>
    <submittedName>
        <fullName evidence="1">Uncharacterized protein</fullName>
    </submittedName>
</protein>
<accession>A0A643ETG4</accession>
<reference evidence="1" key="1">
    <citation type="submission" date="2019-09" db="EMBL/GenBank/DDBJ databases">
        <title>Draft genome sequences of 48 bacterial type strains from the CCUG.</title>
        <authorList>
            <person name="Tunovic T."/>
            <person name="Pineiro-Iglesias B."/>
            <person name="Unosson C."/>
            <person name="Inganas E."/>
            <person name="Ohlen M."/>
            <person name="Cardew S."/>
            <person name="Jensie-Markopoulos S."/>
            <person name="Salva-Serra F."/>
            <person name="Jaen-Luchoro D."/>
            <person name="Karlsson R."/>
            <person name="Svensson-Stadler L."/>
            <person name="Chun J."/>
            <person name="Moore E."/>
        </authorList>
    </citation>
    <scope>NUCLEOTIDE SEQUENCE</scope>
    <source>
        <strain evidence="1">CCUG 50899</strain>
    </source>
</reference>
<organism evidence="1">
    <name type="scientific">Brucella pituitosa</name>
    <dbReference type="NCBI Taxonomy" id="571256"/>
    <lineage>
        <taxon>Bacteria</taxon>
        <taxon>Pseudomonadati</taxon>
        <taxon>Pseudomonadota</taxon>
        <taxon>Alphaproteobacteria</taxon>
        <taxon>Hyphomicrobiales</taxon>
        <taxon>Brucellaceae</taxon>
        <taxon>Brucella/Ochrobactrum group</taxon>
        <taxon>Brucella</taxon>
    </lineage>
</organism>
<comment type="caution">
    <text evidence="1">The sequence shown here is derived from an EMBL/GenBank/DDBJ whole genome shotgun (WGS) entry which is preliminary data.</text>
</comment>
<dbReference type="EMBL" id="VZPE01000017">
    <property type="protein sequence ID" value="KAB0565312.1"/>
    <property type="molecule type" value="Genomic_DNA"/>
</dbReference>
<dbReference type="RefSeq" id="WP_143128792.1">
    <property type="nucleotide sequence ID" value="NZ_JBHEEN010000018.1"/>
</dbReference>
<sequence>MSRMRLIGPKPCVRISKATGFTVPGTSNHGRAIRSLMAMEMDMKPAIVTGSSALTTQAPADSWHVGRIAAGDESGQSPECISR</sequence>
<gene>
    <name evidence="1" type="ORF">F7Q93_23330</name>
</gene>
<proteinExistence type="predicted"/>
<evidence type="ECO:0000313" key="1">
    <source>
        <dbReference type="EMBL" id="KAB0565312.1"/>
    </source>
</evidence>